<accession>A0A8T0TCM1</accession>
<dbReference type="PANTHER" id="PTHR46610:SF8">
    <property type="entry name" value="OS06G0147000 PROTEIN"/>
    <property type="match status" value="1"/>
</dbReference>
<dbReference type="InterPro" id="IPR045501">
    <property type="entry name" value="DUF6490"/>
</dbReference>
<gene>
    <name evidence="2" type="ORF">PVAP13_4KG036300</name>
</gene>
<sequence>MDPRGAGPSLLTKLGVGALTCNSAVAAYRSRRDPASLAFVAAAYAALLLLLRSLRGLERAPPVGWGRGRVKAAVWALSTLLTAMFASRVAPLVPAAVGVAVWVMAVATAGGGFWAFFVAA</sequence>
<proteinExistence type="predicted"/>
<protein>
    <submittedName>
        <fullName evidence="2">Uncharacterized protein</fullName>
    </submittedName>
</protein>
<keyword evidence="1" id="KW-0472">Membrane</keyword>
<dbReference type="EMBL" id="CM029043">
    <property type="protein sequence ID" value="KAG2609381.1"/>
    <property type="molecule type" value="Genomic_DNA"/>
</dbReference>
<name>A0A8T0TCM1_PANVG</name>
<dbReference type="OrthoDB" id="689180at2759"/>
<keyword evidence="1" id="KW-1133">Transmembrane helix</keyword>
<feature type="transmembrane region" description="Helical" evidence="1">
    <location>
        <begin position="72"/>
        <end position="93"/>
    </location>
</feature>
<keyword evidence="3" id="KW-1185">Reference proteome</keyword>
<dbReference type="AlphaFoldDB" id="A0A8T0TCM1"/>
<reference evidence="2" key="1">
    <citation type="submission" date="2020-05" db="EMBL/GenBank/DDBJ databases">
        <title>WGS assembly of Panicum virgatum.</title>
        <authorList>
            <person name="Lovell J.T."/>
            <person name="Jenkins J."/>
            <person name="Shu S."/>
            <person name="Juenger T.E."/>
            <person name="Schmutz J."/>
        </authorList>
    </citation>
    <scope>NUCLEOTIDE SEQUENCE</scope>
    <source>
        <strain evidence="2">AP13</strain>
    </source>
</reference>
<organism evidence="2 3">
    <name type="scientific">Panicum virgatum</name>
    <name type="common">Blackwell switchgrass</name>
    <dbReference type="NCBI Taxonomy" id="38727"/>
    <lineage>
        <taxon>Eukaryota</taxon>
        <taxon>Viridiplantae</taxon>
        <taxon>Streptophyta</taxon>
        <taxon>Embryophyta</taxon>
        <taxon>Tracheophyta</taxon>
        <taxon>Spermatophyta</taxon>
        <taxon>Magnoliopsida</taxon>
        <taxon>Liliopsida</taxon>
        <taxon>Poales</taxon>
        <taxon>Poaceae</taxon>
        <taxon>PACMAD clade</taxon>
        <taxon>Panicoideae</taxon>
        <taxon>Panicodae</taxon>
        <taxon>Paniceae</taxon>
        <taxon>Panicinae</taxon>
        <taxon>Panicum</taxon>
        <taxon>Panicum sect. Hiantes</taxon>
    </lineage>
</organism>
<feature type="transmembrane region" description="Helical" evidence="1">
    <location>
        <begin position="99"/>
        <end position="119"/>
    </location>
</feature>
<evidence type="ECO:0000313" key="3">
    <source>
        <dbReference type="Proteomes" id="UP000823388"/>
    </source>
</evidence>
<dbReference type="Pfam" id="PF20100">
    <property type="entry name" value="DUF6490"/>
    <property type="match status" value="1"/>
</dbReference>
<dbReference type="Proteomes" id="UP000823388">
    <property type="component" value="Chromosome 4K"/>
</dbReference>
<dbReference type="PANTHER" id="PTHR46610">
    <property type="entry name" value="OS05G0181300 PROTEIN"/>
    <property type="match status" value="1"/>
</dbReference>
<keyword evidence="1" id="KW-0812">Transmembrane</keyword>
<evidence type="ECO:0000256" key="1">
    <source>
        <dbReference type="SAM" id="Phobius"/>
    </source>
</evidence>
<evidence type="ECO:0000313" key="2">
    <source>
        <dbReference type="EMBL" id="KAG2609381.1"/>
    </source>
</evidence>
<feature type="transmembrane region" description="Helical" evidence="1">
    <location>
        <begin position="35"/>
        <end position="51"/>
    </location>
</feature>
<comment type="caution">
    <text evidence="2">The sequence shown here is derived from an EMBL/GenBank/DDBJ whole genome shotgun (WGS) entry which is preliminary data.</text>
</comment>